<reference evidence="1" key="1">
    <citation type="submission" date="2021-03" db="EMBL/GenBank/DDBJ databases">
        <title>Whole genome shotgun sequence of Actinoplanes consettensis NBRC 14913.</title>
        <authorList>
            <person name="Komaki H."/>
            <person name="Tamura T."/>
        </authorList>
    </citation>
    <scope>NUCLEOTIDE SEQUENCE</scope>
    <source>
        <strain evidence="1">NBRC 14913</strain>
    </source>
</reference>
<dbReference type="Proteomes" id="UP000680865">
    <property type="component" value="Unassembled WGS sequence"/>
</dbReference>
<dbReference type="AlphaFoldDB" id="A0A919SNI4"/>
<organism evidence="1 2">
    <name type="scientific">Winogradskya consettensis</name>
    <dbReference type="NCBI Taxonomy" id="113560"/>
    <lineage>
        <taxon>Bacteria</taxon>
        <taxon>Bacillati</taxon>
        <taxon>Actinomycetota</taxon>
        <taxon>Actinomycetes</taxon>
        <taxon>Micromonosporales</taxon>
        <taxon>Micromonosporaceae</taxon>
        <taxon>Winogradskya</taxon>
    </lineage>
</organism>
<protein>
    <submittedName>
        <fullName evidence="1">Uncharacterized protein</fullName>
    </submittedName>
</protein>
<comment type="caution">
    <text evidence="1">The sequence shown here is derived from an EMBL/GenBank/DDBJ whole genome shotgun (WGS) entry which is preliminary data.</text>
</comment>
<accession>A0A919SNI4</accession>
<keyword evidence="2" id="KW-1185">Reference proteome</keyword>
<gene>
    <name evidence="1" type="ORF">Aco04nite_41430</name>
</gene>
<evidence type="ECO:0000313" key="2">
    <source>
        <dbReference type="Proteomes" id="UP000680865"/>
    </source>
</evidence>
<name>A0A919SNI4_9ACTN</name>
<sequence length="209" mass="22060">MIAVMELVAVVLVVWLVIARSGRVRWPVAAALVLVGGAAWLGVRAFPLGTAEINLGSLVLAVVLVAAGREVERRTLGPGPRLRVVWPFRLLATASLLLVCCASSDWIRPAPFFPGSDVVLPLPSGLHATVEPHDGTDCGTGVCTAHLTVAGRPGQSPADLQAELRVHARTRGWTSDCRPAGWILTRGQECLSIDVTPTGAQITLEGSRN</sequence>
<evidence type="ECO:0000313" key="1">
    <source>
        <dbReference type="EMBL" id="GIM74657.1"/>
    </source>
</evidence>
<proteinExistence type="predicted"/>
<dbReference type="EMBL" id="BOQP01000021">
    <property type="protein sequence ID" value="GIM74657.1"/>
    <property type="molecule type" value="Genomic_DNA"/>
</dbReference>